<feature type="transmembrane region" description="Helical" evidence="1">
    <location>
        <begin position="300"/>
        <end position="324"/>
    </location>
</feature>
<evidence type="ECO:0000313" key="2">
    <source>
        <dbReference type="EMBL" id="MFC7705743.1"/>
    </source>
</evidence>
<gene>
    <name evidence="2" type="ORF">ACFQXB_16255</name>
</gene>
<feature type="transmembrane region" description="Helical" evidence="1">
    <location>
        <begin position="70"/>
        <end position="90"/>
    </location>
</feature>
<evidence type="ECO:0000313" key="3">
    <source>
        <dbReference type="Proteomes" id="UP001596516"/>
    </source>
</evidence>
<name>A0ABW2UP41_9RHOB</name>
<feature type="transmembrane region" description="Helical" evidence="1">
    <location>
        <begin position="276"/>
        <end position="294"/>
    </location>
</feature>
<feature type="transmembrane region" description="Helical" evidence="1">
    <location>
        <begin position="168"/>
        <end position="188"/>
    </location>
</feature>
<feature type="transmembrane region" description="Helical" evidence="1">
    <location>
        <begin position="102"/>
        <end position="123"/>
    </location>
</feature>
<feature type="transmembrane region" description="Helical" evidence="1">
    <location>
        <begin position="31"/>
        <end position="49"/>
    </location>
</feature>
<evidence type="ECO:0000256" key="1">
    <source>
        <dbReference type="SAM" id="Phobius"/>
    </source>
</evidence>
<organism evidence="2 3">
    <name type="scientific">Plastorhodobacter daqingensis</name>
    <dbReference type="NCBI Taxonomy" id="1387281"/>
    <lineage>
        <taxon>Bacteria</taxon>
        <taxon>Pseudomonadati</taxon>
        <taxon>Pseudomonadota</taxon>
        <taxon>Alphaproteobacteria</taxon>
        <taxon>Rhodobacterales</taxon>
        <taxon>Paracoccaceae</taxon>
        <taxon>Plastorhodobacter</taxon>
    </lineage>
</organism>
<dbReference type="Gene3D" id="1.20.1250.20">
    <property type="entry name" value="MFS general substrate transporter like domains"/>
    <property type="match status" value="1"/>
</dbReference>
<keyword evidence="1" id="KW-0812">Transmembrane</keyword>
<feature type="transmembrane region" description="Helical" evidence="1">
    <location>
        <begin position="381"/>
        <end position="401"/>
    </location>
</feature>
<feature type="transmembrane region" description="Helical" evidence="1">
    <location>
        <begin position="144"/>
        <end position="162"/>
    </location>
</feature>
<proteinExistence type="predicted"/>
<keyword evidence="1" id="KW-1133">Transmembrane helix</keyword>
<dbReference type="EMBL" id="JBHTFQ010000009">
    <property type="protein sequence ID" value="MFC7705743.1"/>
    <property type="molecule type" value="Genomic_DNA"/>
</dbReference>
<dbReference type="Pfam" id="PF13347">
    <property type="entry name" value="MFS_2"/>
    <property type="match status" value="1"/>
</dbReference>
<protein>
    <submittedName>
        <fullName evidence="2">MFS transporter</fullName>
    </submittedName>
</protein>
<feature type="transmembrane region" description="Helical" evidence="1">
    <location>
        <begin position="214"/>
        <end position="236"/>
    </location>
</feature>
<feature type="transmembrane region" description="Helical" evidence="1">
    <location>
        <begin position="248"/>
        <end position="269"/>
    </location>
</feature>
<comment type="caution">
    <text evidence="2">The sequence shown here is derived from an EMBL/GenBank/DDBJ whole genome shotgun (WGS) entry which is preliminary data.</text>
</comment>
<reference evidence="3" key="1">
    <citation type="journal article" date="2019" name="Int. J. Syst. Evol. Microbiol.">
        <title>The Global Catalogue of Microorganisms (GCM) 10K type strain sequencing project: providing services to taxonomists for standard genome sequencing and annotation.</title>
        <authorList>
            <consortium name="The Broad Institute Genomics Platform"/>
            <consortium name="The Broad Institute Genome Sequencing Center for Infectious Disease"/>
            <person name="Wu L."/>
            <person name="Ma J."/>
        </authorList>
    </citation>
    <scope>NUCLEOTIDE SEQUENCE [LARGE SCALE GENOMIC DNA]</scope>
    <source>
        <strain evidence="3">CGMCC 1.12750</strain>
    </source>
</reference>
<feature type="transmembrane region" description="Helical" evidence="1">
    <location>
        <begin position="7"/>
        <end position="25"/>
    </location>
</feature>
<dbReference type="Proteomes" id="UP001596516">
    <property type="component" value="Unassembled WGS sequence"/>
</dbReference>
<accession>A0ABW2UP41</accession>
<keyword evidence="3" id="KW-1185">Reference proteome</keyword>
<dbReference type="SUPFAM" id="SSF103473">
    <property type="entry name" value="MFS general substrate transporter"/>
    <property type="match status" value="1"/>
</dbReference>
<sequence>MTRGDLRAHASFAGVLGAAGLPIYIHAPKFYADTHAIGLATLGAILFGLRCLDLAQDPALGWLSARLRHWRGVAAMAAGLIMALAMLGLFMPDPLLSPPLWFALMLAALFSAFSFLTISFYAQGVSLAAREAGGHLRLAAWRESGALGGIALAAALPSALTFATGQSFFAFALAFAAATLGALLLMAGRWRAEAAALRAPGLTEVLADPRARRLLLIALINAAPVAVSSTLFLFFIDSRIAAPGWEGPLLLAFFVAAAAAAPGWGALAVRIGARPTLLAGMILATASFATAGLLGPGDILPFAAICILSGAAMGADLTLLPALFAARMTQITPEAAAGFGLWSFASKASLALAAVVVLPLLDRAGFSAGGPNSPESLAVLGALYALLPCALKCLAIGLLLATDLKEN</sequence>
<feature type="transmembrane region" description="Helical" evidence="1">
    <location>
        <begin position="336"/>
        <end position="361"/>
    </location>
</feature>
<dbReference type="InterPro" id="IPR036259">
    <property type="entry name" value="MFS_trans_sf"/>
</dbReference>
<dbReference type="RefSeq" id="WP_377405948.1">
    <property type="nucleotide sequence ID" value="NZ_JBHTFQ010000009.1"/>
</dbReference>
<keyword evidence="1" id="KW-0472">Membrane</keyword>